<dbReference type="HOGENOM" id="CLU_045011_13_4_1"/>
<dbReference type="CDD" id="cd07527">
    <property type="entry name" value="HAD_ScGPP-like"/>
    <property type="match status" value="1"/>
</dbReference>
<dbReference type="SUPFAM" id="SSF56784">
    <property type="entry name" value="HAD-like"/>
    <property type="match status" value="1"/>
</dbReference>
<gene>
    <name evidence="1" type="ORF">SAPIO_CDS3677</name>
</gene>
<dbReference type="GeneID" id="27722749"/>
<comment type="caution">
    <text evidence="1">The sequence shown here is derived from an EMBL/GenBank/DDBJ whole genome shotgun (WGS) entry which is preliminary data.</text>
</comment>
<accession>A0A084GBC2</accession>
<protein>
    <submittedName>
        <fullName evidence="1">Glycerol-3-phosphate phosphatase</fullName>
    </submittedName>
</protein>
<proteinExistence type="predicted"/>
<dbReference type="VEuPathDB" id="FungiDB:SAPIO_CDS3677"/>
<dbReference type="AlphaFoldDB" id="A0A084GBC2"/>
<dbReference type="SFLD" id="SFLDG01135">
    <property type="entry name" value="C1.5.6:_HAD__Beta-PGM__Phospha"/>
    <property type="match status" value="1"/>
</dbReference>
<organism evidence="1 2">
    <name type="scientific">Pseudallescheria apiosperma</name>
    <name type="common">Scedosporium apiospermum</name>
    <dbReference type="NCBI Taxonomy" id="563466"/>
    <lineage>
        <taxon>Eukaryota</taxon>
        <taxon>Fungi</taxon>
        <taxon>Dikarya</taxon>
        <taxon>Ascomycota</taxon>
        <taxon>Pezizomycotina</taxon>
        <taxon>Sordariomycetes</taxon>
        <taxon>Hypocreomycetidae</taxon>
        <taxon>Microascales</taxon>
        <taxon>Microascaceae</taxon>
        <taxon>Scedosporium</taxon>
    </lineage>
</organism>
<dbReference type="SFLD" id="SFLDG01129">
    <property type="entry name" value="C1.5:_HAD__Beta-PGM__Phosphata"/>
    <property type="match status" value="1"/>
</dbReference>
<dbReference type="GO" id="GO:0050308">
    <property type="term" value="F:sugar-phosphatase activity"/>
    <property type="evidence" value="ECO:0007669"/>
    <property type="project" value="TreeGrafter"/>
</dbReference>
<dbReference type="SFLD" id="SFLDS00003">
    <property type="entry name" value="Haloacid_Dehalogenase"/>
    <property type="match status" value="1"/>
</dbReference>
<keyword evidence="2" id="KW-1185">Reference proteome</keyword>
<name>A0A084GBC2_PSEDA</name>
<reference evidence="1 2" key="1">
    <citation type="journal article" date="2014" name="Genome Announc.">
        <title>Draft genome sequence of the pathogenic fungus Scedosporium apiospermum.</title>
        <authorList>
            <person name="Vandeputte P."/>
            <person name="Ghamrawi S."/>
            <person name="Rechenmann M."/>
            <person name="Iltis A."/>
            <person name="Giraud S."/>
            <person name="Fleury M."/>
            <person name="Thornton C."/>
            <person name="Delhaes L."/>
            <person name="Meyer W."/>
            <person name="Papon N."/>
            <person name="Bouchara J.P."/>
        </authorList>
    </citation>
    <scope>NUCLEOTIDE SEQUENCE [LARGE SCALE GENOMIC DNA]</scope>
    <source>
        <strain evidence="1 2">IHEM 14462</strain>
    </source>
</reference>
<dbReference type="PANTHER" id="PTHR43481:SF4">
    <property type="entry name" value="GLYCEROL-1-PHOSPHATE PHOSPHOHYDROLASE 1-RELATED"/>
    <property type="match status" value="1"/>
</dbReference>
<dbReference type="Gene3D" id="1.10.150.240">
    <property type="entry name" value="Putative phosphatase, domain 2"/>
    <property type="match status" value="1"/>
</dbReference>
<dbReference type="KEGG" id="sapo:SAPIO_CDS3677"/>
<dbReference type="Pfam" id="PF13419">
    <property type="entry name" value="HAD_2"/>
    <property type="match status" value="1"/>
</dbReference>
<dbReference type="OMA" id="QVHTFDG"/>
<dbReference type="InterPro" id="IPR023214">
    <property type="entry name" value="HAD_sf"/>
</dbReference>
<dbReference type="InterPro" id="IPR041492">
    <property type="entry name" value="HAD_2"/>
</dbReference>
<dbReference type="PANTHER" id="PTHR43481">
    <property type="entry name" value="FRUCTOSE-1-PHOSPHATE PHOSPHATASE"/>
    <property type="match status" value="1"/>
</dbReference>
<dbReference type="RefSeq" id="XP_016644433.1">
    <property type="nucleotide sequence ID" value="XM_016786427.1"/>
</dbReference>
<dbReference type="Proteomes" id="UP000028545">
    <property type="component" value="Unassembled WGS sequence"/>
</dbReference>
<evidence type="ECO:0000313" key="2">
    <source>
        <dbReference type="Proteomes" id="UP000028545"/>
    </source>
</evidence>
<dbReference type="InterPro" id="IPR006439">
    <property type="entry name" value="HAD-SF_hydro_IA"/>
</dbReference>
<dbReference type="NCBIfam" id="TIGR01509">
    <property type="entry name" value="HAD-SF-IA-v3"/>
    <property type="match status" value="1"/>
</dbReference>
<dbReference type="InterPro" id="IPR051806">
    <property type="entry name" value="HAD-like_SPP"/>
</dbReference>
<evidence type="ECO:0000313" key="1">
    <source>
        <dbReference type="EMBL" id="KEZ44634.1"/>
    </source>
</evidence>
<dbReference type="Gene3D" id="3.40.50.1000">
    <property type="entry name" value="HAD superfamily/HAD-like"/>
    <property type="match status" value="1"/>
</dbReference>
<dbReference type="InterPro" id="IPR036412">
    <property type="entry name" value="HAD-like_sf"/>
</dbReference>
<dbReference type="EMBL" id="JOWA01000088">
    <property type="protein sequence ID" value="KEZ44634.1"/>
    <property type="molecule type" value="Genomic_DNA"/>
</dbReference>
<dbReference type="OrthoDB" id="40579at2759"/>
<dbReference type="InterPro" id="IPR023198">
    <property type="entry name" value="PGP-like_dom2"/>
</dbReference>
<sequence>MSYSGAPVQEFFHGLLFDMDGTIIDSTPAVVKHWHTIGKEIGVAPDVILETSHGRRSIDVLKVLAPEKANWDYVCEMEATLPRLYGGDATEIPGARSLLDPLIKAKTNWAIVTSGTLPLVTGWLGVLSLPRPEVLVTAESVQDGKPDPTCYLLGRQRAGLHEPEKRILVLEDSPAGIRAGKAAGCKVIGLVTSHTVEQVVAAEPDWIVKDLESVRFVQSEGGGVTLEFTNLWTSAV</sequence>